<feature type="active site" evidence="5">
    <location>
        <position position="140"/>
    </location>
</feature>
<comment type="catalytic activity">
    <reaction evidence="1 7">
        <text>a uridine in RNA = a pseudouridine in RNA</text>
        <dbReference type="Rhea" id="RHEA:48348"/>
        <dbReference type="Rhea" id="RHEA-COMP:12068"/>
        <dbReference type="Rhea" id="RHEA-COMP:12069"/>
        <dbReference type="ChEBI" id="CHEBI:65314"/>
        <dbReference type="ChEBI" id="CHEBI:65315"/>
    </reaction>
</comment>
<reference evidence="9 10" key="1">
    <citation type="submission" date="2016-02" db="EMBL/GenBank/DDBJ databases">
        <title>Anaerosporomusa subterraneum gen. nov., sp. nov., a spore-forming obligate anaerobe isolated from saprolite.</title>
        <authorList>
            <person name="Choi J.K."/>
            <person name="Shah M."/>
            <person name="Yee N."/>
        </authorList>
    </citation>
    <scope>NUCLEOTIDE SEQUENCE [LARGE SCALE GENOMIC DNA]</scope>
    <source>
        <strain evidence="9 10">RU4</strain>
    </source>
</reference>
<dbReference type="InterPro" id="IPR002942">
    <property type="entry name" value="S4_RNA-bd"/>
</dbReference>
<dbReference type="Proteomes" id="UP000076268">
    <property type="component" value="Unassembled WGS sequence"/>
</dbReference>
<comment type="function">
    <text evidence="7">Responsible for synthesis of pseudouridine from uracil.</text>
</comment>
<dbReference type="Pfam" id="PF01479">
    <property type="entry name" value="S4"/>
    <property type="match status" value="1"/>
</dbReference>
<comment type="similarity">
    <text evidence="2 7">Belongs to the pseudouridine synthase RluA family.</text>
</comment>
<dbReference type="EMBL" id="LSGP01000013">
    <property type="protein sequence ID" value="KYZ77223.1"/>
    <property type="molecule type" value="Genomic_DNA"/>
</dbReference>
<dbReference type="InterPro" id="IPR006224">
    <property type="entry name" value="PsdUridine_synth_RluA-like_CS"/>
</dbReference>
<keyword evidence="10" id="KW-1185">Reference proteome</keyword>
<dbReference type="SMART" id="SM00363">
    <property type="entry name" value="S4"/>
    <property type="match status" value="1"/>
</dbReference>
<dbReference type="AlphaFoldDB" id="A0A154BT88"/>
<dbReference type="InterPro" id="IPR020103">
    <property type="entry name" value="PsdUridine_synth_cat_dom_sf"/>
</dbReference>
<dbReference type="GO" id="GO:0120159">
    <property type="term" value="F:rRNA pseudouridine synthase activity"/>
    <property type="evidence" value="ECO:0007669"/>
    <property type="project" value="UniProtKB-ARBA"/>
</dbReference>
<dbReference type="InterPro" id="IPR050188">
    <property type="entry name" value="RluA_PseudoU_synthase"/>
</dbReference>
<dbReference type="RefSeq" id="WP_066239166.1">
    <property type="nucleotide sequence ID" value="NZ_LSGP01000013.1"/>
</dbReference>
<evidence type="ECO:0000256" key="3">
    <source>
        <dbReference type="ARBA" id="ARBA00022884"/>
    </source>
</evidence>
<dbReference type="GO" id="GO:0000455">
    <property type="term" value="P:enzyme-directed rRNA pseudouridine synthesis"/>
    <property type="evidence" value="ECO:0007669"/>
    <property type="project" value="TreeGrafter"/>
</dbReference>
<dbReference type="PANTHER" id="PTHR21600">
    <property type="entry name" value="MITOCHONDRIAL RNA PSEUDOURIDINE SYNTHASE"/>
    <property type="match status" value="1"/>
</dbReference>
<evidence type="ECO:0000256" key="2">
    <source>
        <dbReference type="ARBA" id="ARBA00010876"/>
    </source>
</evidence>
<dbReference type="NCBIfam" id="TIGR00005">
    <property type="entry name" value="rluA_subfam"/>
    <property type="match status" value="1"/>
</dbReference>
<dbReference type="EC" id="5.4.99.-" evidence="7"/>
<organism evidence="9 10">
    <name type="scientific">Anaerosporomusa subterranea</name>
    <dbReference type="NCBI Taxonomy" id="1794912"/>
    <lineage>
        <taxon>Bacteria</taxon>
        <taxon>Bacillati</taxon>
        <taxon>Bacillota</taxon>
        <taxon>Negativicutes</taxon>
        <taxon>Acetonemataceae</taxon>
        <taxon>Anaerosporomusa</taxon>
    </lineage>
</organism>
<gene>
    <name evidence="9" type="ORF">AXX12_03565</name>
</gene>
<keyword evidence="4 7" id="KW-0413">Isomerase</keyword>
<dbReference type="GO" id="GO:0003723">
    <property type="term" value="F:RNA binding"/>
    <property type="evidence" value="ECO:0007669"/>
    <property type="project" value="UniProtKB-KW"/>
</dbReference>
<evidence type="ECO:0000256" key="1">
    <source>
        <dbReference type="ARBA" id="ARBA00000073"/>
    </source>
</evidence>
<dbReference type="Gene3D" id="3.10.290.10">
    <property type="entry name" value="RNA-binding S4 domain"/>
    <property type="match status" value="1"/>
</dbReference>
<dbReference type="Gene3D" id="3.30.2350.10">
    <property type="entry name" value="Pseudouridine synthase"/>
    <property type="match status" value="1"/>
</dbReference>
<dbReference type="OrthoDB" id="9807829at2"/>
<dbReference type="SUPFAM" id="SSF55174">
    <property type="entry name" value="Alpha-L RNA-binding motif"/>
    <property type="match status" value="1"/>
</dbReference>
<dbReference type="InterPro" id="IPR036986">
    <property type="entry name" value="S4_RNA-bd_sf"/>
</dbReference>
<evidence type="ECO:0000256" key="5">
    <source>
        <dbReference type="PIRSR" id="PIRSR606225-1"/>
    </source>
</evidence>
<dbReference type="PANTHER" id="PTHR21600:SF44">
    <property type="entry name" value="RIBOSOMAL LARGE SUBUNIT PSEUDOURIDINE SYNTHASE D"/>
    <property type="match status" value="1"/>
</dbReference>
<comment type="caution">
    <text evidence="9">The sequence shown here is derived from an EMBL/GenBank/DDBJ whole genome shotgun (WGS) entry which is preliminary data.</text>
</comment>
<dbReference type="CDD" id="cd02869">
    <property type="entry name" value="PseudoU_synth_RluA_like"/>
    <property type="match status" value="1"/>
</dbReference>
<feature type="domain" description="RNA-binding S4" evidence="8">
    <location>
        <begin position="17"/>
        <end position="77"/>
    </location>
</feature>
<dbReference type="STRING" id="1794912.AXX12_03565"/>
<dbReference type="InterPro" id="IPR006145">
    <property type="entry name" value="PsdUridine_synth_RsuA/RluA"/>
</dbReference>
<evidence type="ECO:0000256" key="6">
    <source>
        <dbReference type="PROSITE-ProRule" id="PRU00182"/>
    </source>
</evidence>
<dbReference type="PROSITE" id="PS01129">
    <property type="entry name" value="PSI_RLU"/>
    <property type="match status" value="1"/>
</dbReference>
<keyword evidence="3 6" id="KW-0694">RNA-binding</keyword>
<dbReference type="FunFam" id="3.30.2350.10:FF:000006">
    <property type="entry name" value="Pseudouridine synthase"/>
    <property type="match status" value="1"/>
</dbReference>
<evidence type="ECO:0000313" key="9">
    <source>
        <dbReference type="EMBL" id="KYZ77223.1"/>
    </source>
</evidence>
<name>A0A154BT88_ANASB</name>
<sequence>MNEQNYTFSVEPCVENQRLDLFVTGQINELSRSHVQKLIIDGQVTVNGRPEKSNYRVRQGDNVLIEIPASRPLAAEPENIKLDIVYEDRDVIVVNKPRNMVVHPAVGNEAGTLVNALLGRCTDLSGINGVTRPGIVHRLDKDTSGVMVVAKNDKAHISLAEQIQTRVASRKYLAIVHGNVKENQGIINAPIGRHAIDRKKMAVTFTNSKKAITRFTVLERFNEYTFLECKLETGRTHQIRVHMAYIGHPVVGDPKYGPKQPHFHIQGQALHSTELAFFHPSTGERLTFTADMPQDMKVIISALRGRKGR</sequence>
<dbReference type="InterPro" id="IPR006225">
    <property type="entry name" value="PsdUridine_synth_RluC/D"/>
</dbReference>
<dbReference type="PROSITE" id="PS50889">
    <property type="entry name" value="S4"/>
    <property type="match status" value="1"/>
</dbReference>
<dbReference type="Pfam" id="PF00849">
    <property type="entry name" value="PseudoU_synth_2"/>
    <property type="match status" value="1"/>
</dbReference>
<evidence type="ECO:0000256" key="4">
    <source>
        <dbReference type="ARBA" id="ARBA00023235"/>
    </source>
</evidence>
<evidence type="ECO:0000259" key="8">
    <source>
        <dbReference type="SMART" id="SM00363"/>
    </source>
</evidence>
<dbReference type="CDD" id="cd00165">
    <property type="entry name" value="S4"/>
    <property type="match status" value="1"/>
</dbReference>
<accession>A0A154BT88</accession>
<dbReference type="SUPFAM" id="SSF55120">
    <property type="entry name" value="Pseudouridine synthase"/>
    <property type="match status" value="1"/>
</dbReference>
<proteinExistence type="inferred from homology"/>
<evidence type="ECO:0000256" key="7">
    <source>
        <dbReference type="RuleBase" id="RU362028"/>
    </source>
</evidence>
<protein>
    <recommendedName>
        <fullName evidence="7">Pseudouridine synthase</fullName>
        <ecNumber evidence="7">5.4.99.-</ecNumber>
    </recommendedName>
</protein>
<evidence type="ECO:0000313" key="10">
    <source>
        <dbReference type="Proteomes" id="UP000076268"/>
    </source>
</evidence>